<feature type="transmembrane region" description="Helical" evidence="1">
    <location>
        <begin position="141"/>
        <end position="164"/>
    </location>
</feature>
<gene>
    <name evidence="2" type="ORF">IW248_005221</name>
</gene>
<evidence type="ECO:0000313" key="3">
    <source>
        <dbReference type="Proteomes" id="UP000614915"/>
    </source>
</evidence>
<feature type="transmembrane region" description="Helical" evidence="1">
    <location>
        <begin position="108"/>
        <end position="129"/>
    </location>
</feature>
<feature type="transmembrane region" description="Helical" evidence="1">
    <location>
        <begin position="74"/>
        <end position="96"/>
    </location>
</feature>
<keyword evidence="1" id="KW-0472">Membrane</keyword>
<sequence length="177" mass="18833">MREVNEEFLVGLAEIAATLFGTFLVGVFFYLDSGQRRARQSGADRYVRSGVRGVFLLTGLPLVVPLALANLDPIWGTLAFVVLGALLVAASADSLFRILRSRSSRLSIALAVNEAVSSVAVLFIIATPWVLGGWLPPPSAFVPSLVLALGSAFLSTVALVMTLFDPPPSEFVSEVVK</sequence>
<organism evidence="2 3">
    <name type="scientific">Micromonospora ureilytica</name>
    <dbReference type="NCBI Taxonomy" id="709868"/>
    <lineage>
        <taxon>Bacteria</taxon>
        <taxon>Bacillati</taxon>
        <taxon>Actinomycetota</taxon>
        <taxon>Actinomycetes</taxon>
        <taxon>Micromonosporales</taxon>
        <taxon>Micromonosporaceae</taxon>
        <taxon>Micromonospora</taxon>
    </lineage>
</organism>
<protein>
    <submittedName>
        <fullName evidence="2">Uncharacterized protein</fullName>
    </submittedName>
</protein>
<dbReference type="Proteomes" id="UP000614915">
    <property type="component" value="Unassembled WGS sequence"/>
</dbReference>
<feature type="transmembrane region" description="Helical" evidence="1">
    <location>
        <begin position="12"/>
        <end position="31"/>
    </location>
</feature>
<keyword evidence="1" id="KW-0812">Transmembrane</keyword>
<accession>A0ABS0JPQ2</accession>
<name>A0ABS0JPQ2_9ACTN</name>
<evidence type="ECO:0000313" key="2">
    <source>
        <dbReference type="EMBL" id="MBG6068934.1"/>
    </source>
</evidence>
<keyword evidence="3" id="KW-1185">Reference proteome</keyword>
<proteinExistence type="predicted"/>
<dbReference type="RefSeq" id="WP_196929054.1">
    <property type="nucleotide sequence ID" value="NZ_CP108567.1"/>
</dbReference>
<feature type="transmembrane region" description="Helical" evidence="1">
    <location>
        <begin position="51"/>
        <end position="68"/>
    </location>
</feature>
<dbReference type="EMBL" id="JADOTX010000001">
    <property type="protein sequence ID" value="MBG6068934.1"/>
    <property type="molecule type" value="Genomic_DNA"/>
</dbReference>
<reference evidence="2 3" key="1">
    <citation type="submission" date="2020-11" db="EMBL/GenBank/DDBJ databases">
        <title>Sequencing the genomes of 1000 actinobacteria strains.</title>
        <authorList>
            <person name="Klenk H.-P."/>
        </authorList>
    </citation>
    <scope>NUCLEOTIDE SEQUENCE [LARGE SCALE GENOMIC DNA]</scope>
    <source>
        <strain evidence="2 3">DSM 101692</strain>
    </source>
</reference>
<evidence type="ECO:0000256" key="1">
    <source>
        <dbReference type="SAM" id="Phobius"/>
    </source>
</evidence>
<comment type="caution">
    <text evidence="2">The sequence shown here is derived from an EMBL/GenBank/DDBJ whole genome shotgun (WGS) entry which is preliminary data.</text>
</comment>
<keyword evidence="1" id="KW-1133">Transmembrane helix</keyword>